<evidence type="ECO:0000256" key="1">
    <source>
        <dbReference type="SAM" id="MobiDB-lite"/>
    </source>
</evidence>
<feature type="region of interest" description="Disordered" evidence="1">
    <location>
        <begin position="781"/>
        <end position="805"/>
    </location>
</feature>
<dbReference type="Pfam" id="PF13374">
    <property type="entry name" value="TPR_10"/>
    <property type="match status" value="2"/>
</dbReference>
<dbReference type="InterPro" id="IPR011990">
    <property type="entry name" value="TPR-like_helical_dom_sf"/>
</dbReference>
<dbReference type="PROSITE" id="PS51257">
    <property type="entry name" value="PROKAR_LIPOPROTEIN"/>
    <property type="match status" value="1"/>
</dbReference>
<keyword evidence="3" id="KW-1185">Reference proteome</keyword>
<reference evidence="3" key="1">
    <citation type="journal article" date="2019" name="Int. J. Syst. Evol. Microbiol.">
        <title>The Global Catalogue of Microorganisms (GCM) 10K type strain sequencing project: providing services to taxonomists for standard genome sequencing and annotation.</title>
        <authorList>
            <consortium name="The Broad Institute Genomics Platform"/>
            <consortium name="The Broad Institute Genome Sequencing Center for Infectious Disease"/>
            <person name="Wu L."/>
            <person name="Ma J."/>
        </authorList>
    </citation>
    <scope>NUCLEOTIDE SEQUENCE [LARGE SCALE GENOMIC DNA]</scope>
    <source>
        <strain evidence="3">JCM 18409</strain>
    </source>
</reference>
<dbReference type="PANTHER" id="PTHR11102">
    <property type="entry name" value="SEL-1-LIKE PROTEIN"/>
    <property type="match status" value="1"/>
</dbReference>
<sequence length="805" mass="86906">MRDSPYMGERRTTGWMVAVAVLAGACLVAAGALFAAGHVPGPAWGTAVVGTLIAVLAAPGKRAVEALGARWAEPVEQMSRRSAARSALLGRAQRVVDSQQRMALSIHAAIPLPRDADSTLSGSLPEYIPRGIDADIRAWIKGHTKTGGLIVLVGDAAAGKTRCLYEALRAEVPDWRMPEVETGSQLNALVHEGVDLSRSVVWLDELQNFFADEVVTAASVRQLVLGRHGPVLLAATIRAQELDRLLLVASPADSAVSSGGPETIGHHHARQVMKMLARWSPRGGVAERAIRFHLDSRLGADELARARAISEIDPRIEIALHGAEDGRVIATLAGAPELIDRWTLDTAGDPRGQAVITAAVVARRCGHPEPIPSSVLEPIAVLHLSGCSEAPLPADWLLTALAWAESPITGRIRALRRSAAGSGEVDGFRVSDVLLQHSYGLARGLVDPLVLRDDTWAALLEHAEPSALSDIGSAADAVGKVEQALRAWQSAAAANDLRAMFRLGWFYAKRGEYRNGTVWFQQAAERQLSPAMVGLAFCLRELDEPAQEERWLRRAVELNSPGAMVNLGLTLFARGDTAEGEAMYRRAADLGEAVAMANLGYRLRERGDLGEAEEWNRRGAVLGHPGAMENLASILWERGDVAQALEWYRRGAERALTFMEESPTFFRPWPGESRDQGVSDTILGLAQMLLEQAGMDQIEEAERWFRVIAERGDPRAAAALANVHAGRGDMDGVRIWRRAAAEAAEGHLTRNRASMLTSYGEAGVQRHVDIMLDHAAGLADDGDSSGAEEWRTKAARHSVRSSQHP</sequence>
<proteinExistence type="predicted"/>
<dbReference type="InterPro" id="IPR019734">
    <property type="entry name" value="TPR_rpt"/>
</dbReference>
<dbReference type="SUPFAM" id="SSF81901">
    <property type="entry name" value="HCP-like"/>
    <property type="match status" value="2"/>
</dbReference>
<organism evidence="2 3">
    <name type="scientific">Streptomyces siamensis</name>
    <dbReference type="NCBI Taxonomy" id="1274986"/>
    <lineage>
        <taxon>Bacteria</taxon>
        <taxon>Bacillati</taxon>
        <taxon>Actinomycetota</taxon>
        <taxon>Actinomycetes</taxon>
        <taxon>Kitasatosporales</taxon>
        <taxon>Streptomycetaceae</taxon>
        <taxon>Streptomyces</taxon>
    </lineage>
</organism>
<gene>
    <name evidence="2" type="ORF">GCM10023335_81990</name>
</gene>
<dbReference type="Proteomes" id="UP001501759">
    <property type="component" value="Unassembled WGS sequence"/>
</dbReference>
<name>A0ABP9JLI1_9ACTN</name>
<evidence type="ECO:0000313" key="3">
    <source>
        <dbReference type="Proteomes" id="UP001501759"/>
    </source>
</evidence>
<dbReference type="InterPro" id="IPR006597">
    <property type="entry name" value="Sel1-like"/>
</dbReference>
<protein>
    <recommendedName>
        <fullName evidence="4">Tetratricopeptide repeat protein</fullName>
    </recommendedName>
</protein>
<dbReference type="EMBL" id="BAABKB010000045">
    <property type="protein sequence ID" value="GAA5035792.1"/>
    <property type="molecule type" value="Genomic_DNA"/>
</dbReference>
<dbReference type="Gene3D" id="1.25.40.10">
    <property type="entry name" value="Tetratricopeptide repeat domain"/>
    <property type="match status" value="3"/>
</dbReference>
<dbReference type="PANTHER" id="PTHR11102:SF160">
    <property type="entry name" value="ERAD-ASSOCIATED E3 UBIQUITIN-PROTEIN LIGASE COMPONENT HRD3"/>
    <property type="match status" value="1"/>
</dbReference>
<dbReference type="SMART" id="SM00028">
    <property type="entry name" value="TPR"/>
    <property type="match status" value="3"/>
</dbReference>
<comment type="caution">
    <text evidence="2">The sequence shown here is derived from an EMBL/GenBank/DDBJ whole genome shotgun (WGS) entry which is preliminary data.</text>
</comment>
<evidence type="ECO:0008006" key="4">
    <source>
        <dbReference type="Google" id="ProtNLM"/>
    </source>
</evidence>
<dbReference type="InterPro" id="IPR050767">
    <property type="entry name" value="Sel1_AlgK"/>
</dbReference>
<accession>A0ABP9JLI1</accession>
<dbReference type="SMART" id="SM00671">
    <property type="entry name" value="SEL1"/>
    <property type="match status" value="5"/>
</dbReference>
<evidence type="ECO:0000313" key="2">
    <source>
        <dbReference type="EMBL" id="GAA5035792.1"/>
    </source>
</evidence>